<name>A0A9W9YX61_9CNID</name>
<feature type="transmembrane region" description="Helical" evidence="1">
    <location>
        <begin position="23"/>
        <end position="55"/>
    </location>
</feature>
<accession>A0A9W9YX61</accession>
<keyword evidence="1" id="KW-0472">Membrane</keyword>
<dbReference type="OrthoDB" id="5990233at2759"/>
<reference evidence="2" key="1">
    <citation type="submission" date="2023-01" db="EMBL/GenBank/DDBJ databases">
        <title>Genome assembly of the deep-sea coral Lophelia pertusa.</title>
        <authorList>
            <person name="Herrera S."/>
            <person name="Cordes E."/>
        </authorList>
    </citation>
    <scope>NUCLEOTIDE SEQUENCE</scope>
    <source>
        <strain evidence="2">USNM1676648</strain>
        <tissue evidence="2">Polyp</tissue>
    </source>
</reference>
<dbReference type="AlphaFoldDB" id="A0A9W9YX61"/>
<protein>
    <submittedName>
        <fullName evidence="2">Uncharacterized protein</fullName>
    </submittedName>
</protein>
<dbReference type="EMBL" id="MU826853">
    <property type="protein sequence ID" value="KAJ7371005.1"/>
    <property type="molecule type" value="Genomic_DNA"/>
</dbReference>
<gene>
    <name evidence="2" type="ORF">OS493_028624</name>
</gene>
<sequence>MVTPSRPTDDSVAPTALQFPWHLIPFLVIIFLIIVVLITYYLHIPDVIYAIILAIKEKRRQMKASKPNTNLDLTKGNFSTEGFKASPFHSHQREMSVCEEPLNYAIFETAAMKAIEFSVFLDEEGQSSGSEESLEISCEMEEEIIDQKQGYDTLSEMFDSGDTDNVRADTRRNRIMCLHDSPASYDI</sequence>
<dbReference type="Proteomes" id="UP001163046">
    <property type="component" value="Unassembled WGS sequence"/>
</dbReference>
<proteinExistence type="predicted"/>
<keyword evidence="3" id="KW-1185">Reference proteome</keyword>
<organism evidence="2 3">
    <name type="scientific">Desmophyllum pertusum</name>
    <dbReference type="NCBI Taxonomy" id="174260"/>
    <lineage>
        <taxon>Eukaryota</taxon>
        <taxon>Metazoa</taxon>
        <taxon>Cnidaria</taxon>
        <taxon>Anthozoa</taxon>
        <taxon>Hexacorallia</taxon>
        <taxon>Scleractinia</taxon>
        <taxon>Caryophylliina</taxon>
        <taxon>Caryophylliidae</taxon>
        <taxon>Desmophyllum</taxon>
    </lineage>
</organism>
<comment type="caution">
    <text evidence="2">The sequence shown here is derived from an EMBL/GenBank/DDBJ whole genome shotgun (WGS) entry which is preliminary data.</text>
</comment>
<evidence type="ECO:0000313" key="3">
    <source>
        <dbReference type="Proteomes" id="UP001163046"/>
    </source>
</evidence>
<evidence type="ECO:0000256" key="1">
    <source>
        <dbReference type="SAM" id="Phobius"/>
    </source>
</evidence>
<keyword evidence="1" id="KW-1133">Transmembrane helix</keyword>
<evidence type="ECO:0000313" key="2">
    <source>
        <dbReference type="EMBL" id="KAJ7371005.1"/>
    </source>
</evidence>
<keyword evidence="1" id="KW-0812">Transmembrane</keyword>